<proteinExistence type="predicted"/>
<dbReference type="InterPro" id="IPR036770">
    <property type="entry name" value="Ankyrin_rpt-contain_sf"/>
</dbReference>
<gene>
    <name evidence="3" type="ORF">XENORESO_018546</name>
</gene>
<keyword evidence="4" id="KW-1185">Reference proteome</keyword>
<dbReference type="PANTHER" id="PTHR24179:SF31">
    <property type="entry name" value="PROTEIN PHOSPHATASE 1 REGULATORY INHIBITOR SUBUNIT 16B"/>
    <property type="match status" value="1"/>
</dbReference>
<evidence type="ECO:0000256" key="2">
    <source>
        <dbReference type="ARBA" id="ARBA00023043"/>
    </source>
</evidence>
<evidence type="ECO:0000313" key="3">
    <source>
        <dbReference type="EMBL" id="MEQ2274328.1"/>
    </source>
</evidence>
<keyword evidence="1" id="KW-0677">Repeat</keyword>
<accession>A0ABV0WZB8</accession>
<dbReference type="Gene3D" id="1.25.40.20">
    <property type="entry name" value="Ankyrin repeat-containing domain"/>
    <property type="match status" value="1"/>
</dbReference>
<organism evidence="3 4">
    <name type="scientific">Xenotaenia resolanae</name>
    <dbReference type="NCBI Taxonomy" id="208358"/>
    <lineage>
        <taxon>Eukaryota</taxon>
        <taxon>Metazoa</taxon>
        <taxon>Chordata</taxon>
        <taxon>Craniata</taxon>
        <taxon>Vertebrata</taxon>
        <taxon>Euteleostomi</taxon>
        <taxon>Actinopterygii</taxon>
        <taxon>Neopterygii</taxon>
        <taxon>Teleostei</taxon>
        <taxon>Neoteleostei</taxon>
        <taxon>Acanthomorphata</taxon>
        <taxon>Ovalentaria</taxon>
        <taxon>Atherinomorphae</taxon>
        <taxon>Cyprinodontiformes</taxon>
        <taxon>Goodeidae</taxon>
        <taxon>Xenotaenia</taxon>
    </lineage>
</organism>
<keyword evidence="2" id="KW-0040">ANK repeat</keyword>
<dbReference type="InterPro" id="IPR051226">
    <property type="entry name" value="PP1_Regulatory_Subunit"/>
</dbReference>
<protein>
    <submittedName>
        <fullName evidence="3">Uncharacterized protein</fullName>
    </submittedName>
</protein>
<evidence type="ECO:0000256" key="1">
    <source>
        <dbReference type="ARBA" id="ARBA00022737"/>
    </source>
</evidence>
<dbReference type="Proteomes" id="UP001444071">
    <property type="component" value="Unassembled WGS sequence"/>
</dbReference>
<sequence>MHVAELLVSHGASLNVKTFLEETPIDLCEDEEFRAILLDLKHKHDTIMKSQLKHKTSLCRRTSSAGSRGKVVRRASLSDRHNLCRKEYETEAIVWRGGREEEKESDQENNQVGNLRIFKGVKKLIIAMSFSFILK</sequence>
<reference evidence="3 4" key="1">
    <citation type="submission" date="2021-06" db="EMBL/GenBank/DDBJ databases">
        <authorList>
            <person name="Palmer J.M."/>
        </authorList>
    </citation>
    <scope>NUCLEOTIDE SEQUENCE [LARGE SCALE GENOMIC DNA]</scope>
    <source>
        <strain evidence="3 4">XR_2019</strain>
        <tissue evidence="3">Muscle</tissue>
    </source>
</reference>
<name>A0ABV0WZB8_9TELE</name>
<comment type="caution">
    <text evidence="3">The sequence shown here is derived from an EMBL/GenBank/DDBJ whole genome shotgun (WGS) entry which is preliminary data.</text>
</comment>
<dbReference type="PANTHER" id="PTHR24179">
    <property type="entry name" value="PROTEIN PHOSPHATASE 1 REGULATORY SUBUNIT 12"/>
    <property type="match status" value="1"/>
</dbReference>
<dbReference type="EMBL" id="JAHRIM010076641">
    <property type="protein sequence ID" value="MEQ2274328.1"/>
    <property type="molecule type" value="Genomic_DNA"/>
</dbReference>
<evidence type="ECO:0000313" key="4">
    <source>
        <dbReference type="Proteomes" id="UP001444071"/>
    </source>
</evidence>